<evidence type="ECO:0000256" key="1">
    <source>
        <dbReference type="SAM" id="SignalP"/>
    </source>
</evidence>
<keyword evidence="3" id="KW-1185">Reference proteome</keyword>
<sequence>MDVRRARRVKIGLAGLAVLGIGAALTSAAWTDVVFFDADVTTGNFNLQGALPASQTAPVIPGTADAAWEESDDITAITLNFGSVQVAPGDPPTVLTGYVRNDPASTWTGDVTAIGLDPTSTLPAGITAVVAFTPAALPQDLAPGATATFTLTVTAGPTAVEGATGRIIVRVDGVSDDPVAP</sequence>
<accession>A0ABU0ED85</accession>
<name>A0ABU0ED85_9CELL</name>
<comment type="caution">
    <text evidence="2">The sequence shown here is derived from an EMBL/GenBank/DDBJ whole genome shotgun (WGS) entry which is preliminary data.</text>
</comment>
<keyword evidence="1" id="KW-0732">Signal</keyword>
<proteinExistence type="predicted"/>
<protein>
    <submittedName>
        <fullName evidence="2">Ribosomally synthesized peptide with SipW-like signal peptide</fullName>
    </submittedName>
</protein>
<feature type="signal peptide" evidence="1">
    <location>
        <begin position="1"/>
        <end position="28"/>
    </location>
</feature>
<dbReference type="RefSeq" id="WP_307490866.1">
    <property type="nucleotide sequence ID" value="NZ_JAUSVB010000002.1"/>
</dbReference>
<dbReference type="EMBL" id="JAUSVB010000002">
    <property type="protein sequence ID" value="MDQ0373030.1"/>
    <property type="molecule type" value="Genomic_DNA"/>
</dbReference>
<feature type="chain" id="PRO_5047257491" evidence="1">
    <location>
        <begin position="29"/>
        <end position="181"/>
    </location>
</feature>
<evidence type="ECO:0000313" key="2">
    <source>
        <dbReference type="EMBL" id="MDQ0373030.1"/>
    </source>
</evidence>
<reference evidence="2 3" key="1">
    <citation type="submission" date="2023-07" db="EMBL/GenBank/DDBJ databases">
        <title>Sorghum-associated microbial communities from plants grown in Nebraska, USA.</title>
        <authorList>
            <person name="Schachtman D."/>
        </authorList>
    </citation>
    <scope>NUCLEOTIDE SEQUENCE [LARGE SCALE GENOMIC DNA]</scope>
    <source>
        <strain evidence="2 3">BE332</strain>
    </source>
</reference>
<evidence type="ECO:0000313" key="3">
    <source>
        <dbReference type="Proteomes" id="UP001239626"/>
    </source>
</evidence>
<gene>
    <name evidence="2" type="ORF">J2X26_001341</name>
</gene>
<organism evidence="2 3">
    <name type="scientific">Cellulomonas humilata</name>
    <dbReference type="NCBI Taxonomy" id="144055"/>
    <lineage>
        <taxon>Bacteria</taxon>
        <taxon>Bacillati</taxon>
        <taxon>Actinomycetota</taxon>
        <taxon>Actinomycetes</taxon>
        <taxon>Micrococcales</taxon>
        <taxon>Cellulomonadaceae</taxon>
        <taxon>Cellulomonas</taxon>
    </lineage>
</organism>
<dbReference type="Proteomes" id="UP001239626">
    <property type="component" value="Unassembled WGS sequence"/>
</dbReference>